<dbReference type="InterPro" id="IPR000683">
    <property type="entry name" value="Gfo/Idh/MocA-like_OxRdtase_N"/>
</dbReference>
<evidence type="ECO:0000259" key="1">
    <source>
        <dbReference type="Pfam" id="PF01408"/>
    </source>
</evidence>
<evidence type="ECO:0000313" key="2">
    <source>
        <dbReference type="EMBL" id="SFQ59875.1"/>
    </source>
</evidence>
<sequence length="370" mass="39156">MPIRVAVVGLGAVAQAVYLPLLARRADLFTVTAVCDLAPDLRAHVGDRLGLPTTRRFATLDDLLDAPDIDAVILLTSGSHGAAVTAIAARGLPALCEKPLAYTRSEVDDIEAHDPAVLLGYMKQYDPAVRHAAELLADTDPARFVEVSVLHPSSAAQLEFARVRAAEPDPAVLGGLREQDDALLDRALGTAAPAHLRRLYAGVVLGSLVHDLAVLRTLGQHIDTVDHVATWAESTADPGSAHITGALAGGGRYALRWHYLPDYPAYRETVAVHHDTGSVELVFPSPYLLNAPTTLLAVDTRDGAERRAEHRSVVEAFEEELAAFAAMVTDGTPPLAGPAEGRADIVTCQRIVRAHARAAGIPIEGEAATA</sequence>
<dbReference type="PANTHER" id="PTHR43708">
    <property type="entry name" value="CONSERVED EXPRESSED OXIDOREDUCTASE (EUROFUNG)"/>
    <property type="match status" value="1"/>
</dbReference>
<name>A0A1I5ZTY0_9PSEU</name>
<dbReference type="InterPro" id="IPR051317">
    <property type="entry name" value="Gfo/Idh/MocA_oxidoreduct"/>
</dbReference>
<accession>A0A1I5ZTY0</accession>
<reference evidence="3" key="1">
    <citation type="submission" date="2016-10" db="EMBL/GenBank/DDBJ databases">
        <authorList>
            <person name="Varghese N."/>
            <person name="Submissions S."/>
        </authorList>
    </citation>
    <scope>NUCLEOTIDE SEQUENCE [LARGE SCALE GENOMIC DNA]</scope>
    <source>
        <strain evidence="3">CGMCC 4.5579</strain>
    </source>
</reference>
<dbReference type="GO" id="GO:0000166">
    <property type="term" value="F:nucleotide binding"/>
    <property type="evidence" value="ECO:0007669"/>
    <property type="project" value="InterPro"/>
</dbReference>
<keyword evidence="3" id="KW-1185">Reference proteome</keyword>
<dbReference type="Proteomes" id="UP000198727">
    <property type="component" value="Unassembled WGS sequence"/>
</dbReference>
<proteinExistence type="predicted"/>
<dbReference type="RefSeq" id="WP_208326017.1">
    <property type="nucleotide sequence ID" value="NZ_FOWW01000010.1"/>
</dbReference>
<dbReference type="InterPro" id="IPR036291">
    <property type="entry name" value="NAD(P)-bd_dom_sf"/>
</dbReference>
<dbReference type="PANTHER" id="PTHR43708:SF4">
    <property type="entry name" value="OXIDOREDUCTASE YCEM-RELATED"/>
    <property type="match status" value="1"/>
</dbReference>
<organism evidence="2 3">
    <name type="scientific">Amycolatopsis arida</name>
    <dbReference type="NCBI Taxonomy" id="587909"/>
    <lineage>
        <taxon>Bacteria</taxon>
        <taxon>Bacillati</taxon>
        <taxon>Actinomycetota</taxon>
        <taxon>Actinomycetes</taxon>
        <taxon>Pseudonocardiales</taxon>
        <taxon>Pseudonocardiaceae</taxon>
        <taxon>Amycolatopsis</taxon>
    </lineage>
</organism>
<evidence type="ECO:0000313" key="3">
    <source>
        <dbReference type="Proteomes" id="UP000198727"/>
    </source>
</evidence>
<dbReference type="SUPFAM" id="SSF51735">
    <property type="entry name" value="NAD(P)-binding Rossmann-fold domains"/>
    <property type="match status" value="1"/>
</dbReference>
<gene>
    <name evidence="2" type="ORF">SAMN05421810_110129</name>
</gene>
<dbReference type="EMBL" id="FOWW01000010">
    <property type="protein sequence ID" value="SFQ59875.1"/>
    <property type="molecule type" value="Genomic_DNA"/>
</dbReference>
<protein>
    <submittedName>
        <fullName evidence="2">Predicted dehydrogenase</fullName>
    </submittedName>
</protein>
<dbReference type="STRING" id="587909.SAMN05421810_110129"/>
<dbReference type="AlphaFoldDB" id="A0A1I5ZTY0"/>
<feature type="domain" description="Gfo/Idh/MocA-like oxidoreductase N-terminal" evidence="1">
    <location>
        <begin position="3"/>
        <end position="110"/>
    </location>
</feature>
<dbReference type="Gene3D" id="3.40.50.720">
    <property type="entry name" value="NAD(P)-binding Rossmann-like Domain"/>
    <property type="match status" value="1"/>
</dbReference>
<dbReference type="Pfam" id="PF01408">
    <property type="entry name" value="GFO_IDH_MocA"/>
    <property type="match status" value="1"/>
</dbReference>
<dbReference type="Gene3D" id="3.30.360.10">
    <property type="entry name" value="Dihydrodipicolinate Reductase, domain 2"/>
    <property type="match status" value="1"/>
</dbReference>